<dbReference type="AlphaFoldDB" id="A0A6J5U845"/>
<accession>A0A6J5U845</accession>
<evidence type="ECO:0000313" key="2">
    <source>
        <dbReference type="EMBL" id="CAB4272122.1"/>
    </source>
</evidence>
<evidence type="ECO:0000313" key="3">
    <source>
        <dbReference type="Proteomes" id="UP000507222"/>
    </source>
</evidence>
<dbReference type="Proteomes" id="UP000507222">
    <property type="component" value="Unassembled WGS sequence"/>
</dbReference>
<proteinExistence type="predicted"/>
<feature type="region of interest" description="Disordered" evidence="1">
    <location>
        <begin position="40"/>
        <end position="98"/>
    </location>
</feature>
<protein>
    <submittedName>
        <fullName evidence="2">Uncharacterized protein</fullName>
    </submittedName>
</protein>
<dbReference type="EMBL" id="CAEKDK010000003">
    <property type="protein sequence ID" value="CAB4272122.1"/>
    <property type="molecule type" value="Genomic_DNA"/>
</dbReference>
<reference evidence="2 3" key="1">
    <citation type="submission" date="2020-05" db="EMBL/GenBank/DDBJ databases">
        <authorList>
            <person name="Campoy J."/>
            <person name="Schneeberger K."/>
            <person name="Spophaly S."/>
        </authorList>
    </citation>
    <scope>NUCLEOTIDE SEQUENCE [LARGE SCALE GENOMIC DNA]</scope>
    <source>
        <strain evidence="2">PruArmRojPasFocal</strain>
    </source>
</reference>
<name>A0A6J5U845_PRUAR</name>
<organism evidence="2 3">
    <name type="scientific">Prunus armeniaca</name>
    <name type="common">Apricot</name>
    <name type="synonym">Armeniaca vulgaris</name>
    <dbReference type="NCBI Taxonomy" id="36596"/>
    <lineage>
        <taxon>Eukaryota</taxon>
        <taxon>Viridiplantae</taxon>
        <taxon>Streptophyta</taxon>
        <taxon>Embryophyta</taxon>
        <taxon>Tracheophyta</taxon>
        <taxon>Spermatophyta</taxon>
        <taxon>Magnoliopsida</taxon>
        <taxon>eudicotyledons</taxon>
        <taxon>Gunneridae</taxon>
        <taxon>Pentapetalae</taxon>
        <taxon>rosids</taxon>
        <taxon>fabids</taxon>
        <taxon>Rosales</taxon>
        <taxon>Rosaceae</taxon>
        <taxon>Amygdaloideae</taxon>
        <taxon>Amygdaleae</taxon>
        <taxon>Prunus</taxon>
    </lineage>
</organism>
<evidence type="ECO:0000256" key="1">
    <source>
        <dbReference type="SAM" id="MobiDB-lite"/>
    </source>
</evidence>
<gene>
    <name evidence="2" type="ORF">CURHAP_LOCUS18651</name>
</gene>
<sequence length="118" mass="12497">MFVPTNFLVCGVQTFHLNEPRSGGGYVRVGRSVTVVHQRTGVRKLPHKRVDDGGAWQQSKSVGGVGSMKRGTDKKPRAMGRKPGRAGNSGAAGHGGTREQYCVGVANVSVAVVEAKHM</sequence>